<sequence>MGRKRNSHDIDRVFVKDLKYELRLSGSEALSIHNTNFEDWVLELSAYEEQLYYFEDVKQKDEPIEFAIYIQYMNRLTGKAVVKSIEKNIVVVQGITVLYGYRYVSPR</sequence>
<reference evidence="1 2" key="1">
    <citation type="submission" date="2017-09" db="EMBL/GenBank/DDBJ databases">
        <title>Large-scale bioinformatics analysis of Bacillus genomes uncovers conserved roles of natural products in bacterial physiology.</title>
        <authorList>
            <consortium name="Agbiome Team Llc"/>
            <person name="Bleich R.M."/>
            <person name="Kirk G.J."/>
            <person name="Santa Maria K.C."/>
            <person name="Allen S.E."/>
            <person name="Farag S."/>
            <person name="Shank E.A."/>
            <person name="Bowers A."/>
        </authorList>
    </citation>
    <scope>NUCLEOTIDE SEQUENCE [LARGE SCALE GENOMIC DNA]</scope>
    <source>
        <strain evidence="1 2">AFS027647</strain>
    </source>
</reference>
<accession>A0A9X6U9K3</accession>
<comment type="caution">
    <text evidence="1">The sequence shown here is derived from an EMBL/GenBank/DDBJ whole genome shotgun (WGS) entry which is preliminary data.</text>
</comment>
<proteinExistence type="predicted"/>
<evidence type="ECO:0000313" key="1">
    <source>
        <dbReference type="EMBL" id="PEN93323.1"/>
    </source>
</evidence>
<protein>
    <submittedName>
        <fullName evidence="1">Transposase</fullName>
    </submittedName>
</protein>
<evidence type="ECO:0000313" key="2">
    <source>
        <dbReference type="Proteomes" id="UP000220691"/>
    </source>
</evidence>
<dbReference type="EMBL" id="NUAN01000121">
    <property type="protein sequence ID" value="PEN93323.1"/>
    <property type="molecule type" value="Genomic_DNA"/>
</dbReference>
<gene>
    <name evidence="1" type="ORF">CN553_19030</name>
</gene>
<name>A0A9X6U9K3_BACCE</name>
<organism evidence="1 2">
    <name type="scientific">Bacillus cereus</name>
    <dbReference type="NCBI Taxonomy" id="1396"/>
    <lineage>
        <taxon>Bacteria</taxon>
        <taxon>Bacillati</taxon>
        <taxon>Bacillota</taxon>
        <taxon>Bacilli</taxon>
        <taxon>Bacillales</taxon>
        <taxon>Bacillaceae</taxon>
        <taxon>Bacillus</taxon>
        <taxon>Bacillus cereus group</taxon>
    </lineage>
</organism>
<dbReference type="Proteomes" id="UP000220691">
    <property type="component" value="Unassembled WGS sequence"/>
</dbReference>
<dbReference type="AlphaFoldDB" id="A0A9X6U9K3"/>